<dbReference type="EMBL" id="CAJHIT010000005">
    <property type="protein sequence ID" value="CAD6501777.1"/>
    <property type="molecule type" value="Genomic_DNA"/>
</dbReference>
<dbReference type="Proteomes" id="UP000683417">
    <property type="component" value="Unassembled WGS sequence"/>
</dbReference>
<dbReference type="CDD" id="cd22573">
    <property type="entry name" value="RMP1_RBD"/>
    <property type="match status" value="1"/>
</dbReference>
<dbReference type="GO" id="GO:0000172">
    <property type="term" value="C:ribonuclease MRP complex"/>
    <property type="evidence" value="ECO:0007669"/>
    <property type="project" value="InterPro"/>
</dbReference>
<evidence type="ECO:0000313" key="4">
    <source>
        <dbReference type="Proteomes" id="UP000683417"/>
    </source>
</evidence>
<sequence>MRPPKSRYTSPTIRVTTIMTTVPRTFDLVASSRLLHLIHHRNHNQHGAACWYSRFNQLRRHITRLIREEACYTATCARGATQNAYGHKSRVALAQRIAFMRDILVPKCFVAFGNLVADSQYAALGLVLVGELSRVNYALETLGHDFLGEVGISKVKALEPLAPPSNDVLDPQDAGEVVPRQELCGSPKENENYWDNINEPFTKGEEALQIQNPTSTRPDKKRKPRSRVIGDVSSSKKKKPKKGDIFDELFKGLK</sequence>
<dbReference type="GO" id="GO:0000466">
    <property type="term" value="P:maturation of 5.8S rRNA from tricistronic rRNA transcript (SSU-rRNA, 5.8S rRNA, LSU-rRNA)"/>
    <property type="evidence" value="ECO:0007669"/>
    <property type="project" value="TreeGrafter"/>
</dbReference>
<comment type="caution">
    <text evidence="3">The sequence shown here is derived from an EMBL/GenBank/DDBJ whole genome shotgun (WGS) entry which is preliminary data.</text>
</comment>
<dbReference type="InterPro" id="IPR047204">
    <property type="entry name" value="RMP1_RBD"/>
</dbReference>
<protein>
    <submittedName>
        <fullName evidence="3">BgTH12-02026</fullName>
    </submittedName>
</protein>
<accession>A0A9W4D0M5</accession>
<dbReference type="PANTHER" id="PTHR37792:SF1">
    <property type="entry name" value="RIBONUCLEASE MRP PROTEIN SUBUNIT RMP1"/>
    <property type="match status" value="1"/>
</dbReference>
<organism evidence="3 4">
    <name type="scientific">Blumeria graminis f. sp. triticale</name>
    <dbReference type="NCBI Taxonomy" id="1689686"/>
    <lineage>
        <taxon>Eukaryota</taxon>
        <taxon>Fungi</taxon>
        <taxon>Dikarya</taxon>
        <taxon>Ascomycota</taxon>
        <taxon>Pezizomycotina</taxon>
        <taxon>Leotiomycetes</taxon>
        <taxon>Erysiphales</taxon>
        <taxon>Erysiphaceae</taxon>
        <taxon>Blumeria</taxon>
    </lineage>
</organism>
<dbReference type="GO" id="GO:0042134">
    <property type="term" value="F:rRNA primary transcript binding"/>
    <property type="evidence" value="ECO:0007669"/>
    <property type="project" value="InterPro"/>
</dbReference>
<dbReference type="AlphaFoldDB" id="A0A9W4D0M5"/>
<name>A0A9W4D0M5_BLUGR</name>
<dbReference type="PANTHER" id="PTHR37792">
    <property type="entry name" value="RIBONUCLEASE MRP PROTEIN SUBUNIT RMP1"/>
    <property type="match status" value="1"/>
</dbReference>
<dbReference type="Pfam" id="PF20945">
    <property type="entry name" value="RMP1"/>
    <property type="match status" value="1"/>
</dbReference>
<gene>
    <name evidence="3" type="ORF">BGTH12_LOCUS3135</name>
</gene>
<dbReference type="GO" id="GO:0000294">
    <property type="term" value="P:nuclear-transcribed mRNA catabolic process, RNase MRP-dependent"/>
    <property type="evidence" value="ECO:0007669"/>
    <property type="project" value="TreeGrafter"/>
</dbReference>
<evidence type="ECO:0000256" key="1">
    <source>
        <dbReference type="SAM" id="MobiDB-lite"/>
    </source>
</evidence>
<evidence type="ECO:0000313" key="3">
    <source>
        <dbReference type="EMBL" id="CAD6501777.1"/>
    </source>
</evidence>
<dbReference type="InterPro" id="IPR047205">
    <property type="entry name" value="RMP1"/>
</dbReference>
<feature type="domain" description="RNase MRP protein 1 RNA binding" evidence="2">
    <location>
        <begin position="34"/>
        <end position="134"/>
    </location>
</feature>
<reference evidence="3" key="1">
    <citation type="submission" date="2020-10" db="EMBL/GenBank/DDBJ databases">
        <authorList>
            <person name="Muller C M."/>
        </authorList>
    </citation>
    <scope>NUCLEOTIDE SEQUENCE</scope>
    <source>
        <strain evidence="3">THUN-12</strain>
    </source>
</reference>
<feature type="region of interest" description="Disordered" evidence="1">
    <location>
        <begin position="204"/>
        <end position="243"/>
    </location>
</feature>
<evidence type="ECO:0000259" key="2">
    <source>
        <dbReference type="Pfam" id="PF20945"/>
    </source>
</evidence>
<proteinExistence type="predicted"/>